<feature type="region of interest" description="Disordered" evidence="1">
    <location>
        <begin position="1076"/>
        <end position="1095"/>
    </location>
</feature>
<sequence length="1095" mass="127464">QTVQYLADPQRGFQPSIGYEIEGDNYNQRSTNDHLQFQYPQKNEDIRRTFPANEEIVVDQLWPQMIDNKNPNHYKNVESLGSNNNIPHFPSIISKPPSQLSYSNGKQQIIGTPDDELRNESKSQIEISNIYEYNDSNTFVSNEIEIKPILLNNNTSNAVVTLKNVSQTYQYEPILIVESNKPSYTNKSKSDVKLYAGHKQPFQEFNEQNEFYPEYKYFTMDSREIKANVDSQLFEGNFEVQSVKVNEKLKNYETSDISIKNDQDLRNVQLEDSSKITTINHQYRNTIKDTLPVFKDKLETEKDVIKKSSLEMTHVETNKNEKDDNVNLPNSSRQLKIYQSNNYINNSKETNITSNIGNRRKRVQLLNHNTEIENIRYSPFNDHTIPDSELDAHLAIAIGGGFGSKVSHIPSSVLAKTYNENVSIIHEDSRTQGENNKNVSNKNSLTTMPMYNVKHQKGNKNVNNSYKLQKVPISIYSNQEELSYRNTEDTILASEMYLNDNHKNYEIHDMPHEKLASLMDYDYRFAVDEKHENHSFINKHKLNHTELNLQNNENSSYIYTQNIGDSVLKDTTKSGNSNLVELRKKSEESLIYDSDITYEYQYDDYYENYDTFHHQTENHNDEKIETIPNSNEKIQKTSVDSPTFEFESSNKEGLLIKPTEGVQAVTIEKALNEYQYDDYYENYDPFHHQTENHNEEEMEKLPNSKERIQKTSVYSPTYEFESSDKEGLLITPTEGVQAVTMEKELTEYQYDDYYDHYDTFHHQTGNHNDEEMEKLPNSIEGIQKASDYLPTFEFENSDEEGLSIKPTEGVQAVTREKELNISNIYTKDISGIIYLPDEDIFISRPTPVQNLLINQTSERYETNNNTQNETNYSKNEPITIEDDILEYATSYSSDPESEYLYDETSEIYESEYDSIIEENSNVTDYEFEDTHGNTYDTSTIKNVKQPLKNYTEHNQMTNIDSEKNIYDFVSISPIKNFPTEILSEIVEEIEPNFQTHQPNIVILEANQPDIVDFKSRISVTKENGIKKYKNSFDIPSEYQSVPKRKFTRLNKESILRQLPERFKQFSVPATIDVISDHENHPHRPTKNLVTKQNIS</sequence>
<proteinExistence type="predicted"/>
<dbReference type="Proteomes" id="UP001497623">
    <property type="component" value="Unassembled WGS sequence"/>
</dbReference>
<comment type="caution">
    <text evidence="2">The sequence shown here is derived from an EMBL/GenBank/DDBJ whole genome shotgun (WGS) entry which is preliminary data.</text>
</comment>
<dbReference type="AlphaFoldDB" id="A0AAV2RVC6"/>
<feature type="non-terminal residue" evidence="2">
    <location>
        <position position="1"/>
    </location>
</feature>
<gene>
    <name evidence="2" type="ORF">MNOR_LOCUS28045</name>
</gene>
<evidence type="ECO:0000313" key="2">
    <source>
        <dbReference type="EMBL" id="CAL4137308.1"/>
    </source>
</evidence>
<evidence type="ECO:0000313" key="3">
    <source>
        <dbReference type="Proteomes" id="UP001497623"/>
    </source>
</evidence>
<organism evidence="2 3">
    <name type="scientific">Meganyctiphanes norvegica</name>
    <name type="common">Northern krill</name>
    <name type="synonym">Thysanopoda norvegica</name>
    <dbReference type="NCBI Taxonomy" id="48144"/>
    <lineage>
        <taxon>Eukaryota</taxon>
        <taxon>Metazoa</taxon>
        <taxon>Ecdysozoa</taxon>
        <taxon>Arthropoda</taxon>
        <taxon>Crustacea</taxon>
        <taxon>Multicrustacea</taxon>
        <taxon>Malacostraca</taxon>
        <taxon>Eumalacostraca</taxon>
        <taxon>Eucarida</taxon>
        <taxon>Euphausiacea</taxon>
        <taxon>Euphausiidae</taxon>
        <taxon>Meganyctiphanes</taxon>
    </lineage>
</organism>
<reference evidence="2 3" key="1">
    <citation type="submission" date="2024-05" db="EMBL/GenBank/DDBJ databases">
        <authorList>
            <person name="Wallberg A."/>
        </authorList>
    </citation>
    <scope>NUCLEOTIDE SEQUENCE [LARGE SCALE GENOMIC DNA]</scope>
</reference>
<protein>
    <submittedName>
        <fullName evidence="2">Uncharacterized protein</fullName>
    </submittedName>
</protein>
<name>A0AAV2RVC6_MEGNR</name>
<accession>A0AAV2RVC6</accession>
<dbReference type="EMBL" id="CAXKWB010030312">
    <property type="protein sequence ID" value="CAL4137308.1"/>
    <property type="molecule type" value="Genomic_DNA"/>
</dbReference>
<evidence type="ECO:0000256" key="1">
    <source>
        <dbReference type="SAM" id="MobiDB-lite"/>
    </source>
</evidence>
<keyword evidence="3" id="KW-1185">Reference proteome</keyword>